<feature type="non-terminal residue" evidence="1">
    <location>
        <position position="1"/>
    </location>
</feature>
<keyword evidence="2" id="KW-1185">Reference proteome</keyword>
<name>A0ABW3CD56_9ACTN</name>
<proteinExistence type="predicted"/>
<accession>A0ABW3CD56</accession>
<gene>
    <name evidence="1" type="ORF">ACFQ07_06025</name>
</gene>
<sequence>GVRTPAARHAAEAAGGRMTGIHFEFPSHARVHDDVRVTRRQLPVPERRRVFGVPIIARRFNWPPRGAVSSLTIGPAVA</sequence>
<reference evidence="2" key="1">
    <citation type="journal article" date="2019" name="Int. J. Syst. Evol. Microbiol.">
        <title>The Global Catalogue of Microorganisms (GCM) 10K type strain sequencing project: providing services to taxonomists for standard genome sequencing and annotation.</title>
        <authorList>
            <consortium name="The Broad Institute Genomics Platform"/>
            <consortium name="The Broad Institute Genome Sequencing Center for Infectious Disease"/>
            <person name="Wu L."/>
            <person name="Ma J."/>
        </authorList>
    </citation>
    <scope>NUCLEOTIDE SEQUENCE [LARGE SCALE GENOMIC DNA]</scope>
    <source>
        <strain evidence="2">JCM 31696</strain>
    </source>
</reference>
<organism evidence="1 2">
    <name type="scientific">Actinomadura adrarensis</name>
    <dbReference type="NCBI Taxonomy" id="1819600"/>
    <lineage>
        <taxon>Bacteria</taxon>
        <taxon>Bacillati</taxon>
        <taxon>Actinomycetota</taxon>
        <taxon>Actinomycetes</taxon>
        <taxon>Streptosporangiales</taxon>
        <taxon>Thermomonosporaceae</taxon>
        <taxon>Actinomadura</taxon>
    </lineage>
</organism>
<evidence type="ECO:0000313" key="2">
    <source>
        <dbReference type="Proteomes" id="UP001597083"/>
    </source>
</evidence>
<dbReference type="EMBL" id="JBHTIR010000765">
    <property type="protein sequence ID" value="MFD0851767.1"/>
    <property type="molecule type" value="Genomic_DNA"/>
</dbReference>
<protein>
    <submittedName>
        <fullName evidence="1">Uncharacterized protein</fullName>
    </submittedName>
</protein>
<comment type="caution">
    <text evidence="1">The sequence shown here is derived from an EMBL/GenBank/DDBJ whole genome shotgun (WGS) entry which is preliminary data.</text>
</comment>
<evidence type="ECO:0000313" key="1">
    <source>
        <dbReference type="EMBL" id="MFD0851767.1"/>
    </source>
</evidence>
<dbReference type="Proteomes" id="UP001597083">
    <property type="component" value="Unassembled WGS sequence"/>
</dbReference>